<keyword evidence="2" id="KW-0378">Hydrolase</keyword>
<keyword evidence="5" id="KW-1185">Reference proteome</keyword>
<reference evidence="4" key="2">
    <citation type="submission" date="2020-09" db="EMBL/GenBank/DDBJ databases">
        <authorList>
            <person name="Sun Q."/>
            <person name="Zhou Y."/>
        </authorList>
    </citation>
    <scope>NUCLEOTIDE SEQUENCE</scope>
    <source>
        <strain evidence="4">CGMCC 1.15762</strain>
    </source>
</reference>
<dbReference type="RefSeq" id="WP_188790677.1">
    <property type="nucleotide sequence ID" value="NZ_BMJV01000005.1"/>
</dbReference>
<feature type="binding site" evidence="3">
    <location>
        <position position="282"/>
    </location>
    <ligand>
        <name>Mg(2+)</name>
        <dbReference type="ChEBI" id="CHEBI:18420"/>
        <label>1</label>
    </ligand>
</feature>
<evidence type="ECO:0000313" key="4">
    <source>
        <dbReference type="EMBL" id="GGG76284.1"/>
    </source>
</evidence>
<keyword evidence="3" id="KW-0479">Metal-binding</keyword>
<proteinExistence type="inferred from homology"/>
<reference evidence="4" key="1">
    <citation type="journal article" date="2014" name="Int. J. Syst. Evol. Microbiol.">
        <title>Complete genome sequence of Corynebacterium casei LMG S-19264T (=DSM 44701T), isolated from a smear-ripened cheese.</title>
        <authorList>
            <consortium name="US DOE Joint Genome Institute (JGI-PGF)"/>
            <person name="Walter F."/>
            <person name="Albersmeier A."/>
            <person name="Kalinowski J."/>
            <person name="Ruckert C."/>
        </authorList>
    </citation>
    <scope>NUCLEOTIDE SEQUENCE</scope>
    <source>
        <strain evidence="4">CGMCC 1.15762</strain>
    </source>
</reference>
<sequence length="331" mass="33340">MPRDALSLAETRALAALQGLAVGDALGMPAQTLPRSEIAARYGRITGFIAPFDGHPVSHGLSAAQITDDTEQTLLLARRLMSTPDAFDDAGWAQDLLDWEAGIRAKGLADLLGPSSKRAIEALLAGTPPEETGLRGTTNGAAMRIAPVGILEPAKPARIAARVARTCRVTHNTGEAIAGAAAVAMVVSCGLDGMGFDAALDPALAAAREGQTLGNPVGEPDMAGRIALSLTLAQTGDPEALLAQIGSSVASRESVPMAFGLLALGKGDLWASLLMAANIGDDTDTIGAIAGAMGGATGGSLPDTAISAVEEANALDLAPLASALVTLRDAA</sequence>
<dbReference type="EMBL" id="BMJV01000005">
    <property type="protein sequence ID" value="GGG76284.1"/>
    <property type="molecule type" value="Genomic_DNA"/>
</dbReference>
<feature type="binding site" evidence="3">
    <location>
        <position position="69"/>
    </location>
    <ligand>
        <name>Mg(2+)</name>
        <dbReference type="ChEBI" id="CHEBI:18420"/>
        <label>1</label>
    </ligand>
</feature>
<dbReference type="InterPro" id="IPR036705">
    <property type="entry name" value="Ribosyl_crysJ1_sf"/>
</dbReference>
<accession>A0A8J2ZKN7</accession>
<dbReference type="GO" id="GO:0046872">
    <property type="term" value="F:metal ion binding"/>
    <property type="evidence" value="ECO:0007669"/>
    <property type="project" value="UniProtKB-KW"/>
</dbReference>
<gene>
    <name evidence="4" type="ORF">GCM10011415_26220</name>
</gene>
<evidence type="ECO:0000256" key="3">
    <source>
        <dbReference type="PIRSR" id="PIRSR605502-1"/>
    </source>
</evidence>
<dbReference type="GO" id="GO:0016787">
    <property type="term" value="F:hydrolase activity"/>
    <property type="evidence" value="ECO:0007669"/>
    <property type="project" value="UniProtKB-KW"/>
</dbReference>
<dbReference type="Gene3D" id="1.10.4080.10">
    <property type="entry name" value="ADP-ribosylation/Crystallin J1"/>
    <property type="match status" value="1"/>
</dbReference>
<comment type="cofactor">
    <cofactor evidence="3">
        <name>Mg(2+)</name>
        <dbReference type="ChEBI" id="CHEBI:18420"/>
    </cofactor>
    <text evidence="3">Binds 2 magnesium ions per subunit.</text>
</comment>
<keyword evidence="3" id="KW-0460">Magnesium</keyword>
<dbReference type="PANTHER" id="PTHR16222">
    <property type="entry name" value="ADP-RIBOSYLGLYCOHYDROLASE"/>
    <property type="match status" value="1"/>
</dbReference>
<dbReference type="AlphaFoldDB" id="A0A8J2ZKN7"/>
<organism evidence="4 5">
    <name type="scientific">Salipiger pallidus</name>
    <dbReference type="NCBI Taxonomy" id="1775170"/>
    <lineage>
        <taxon>Bacteria</taxon>
        <taxon>Pseudomonadati</taxon>
        <taxon>Pseudomonadota</taxon>
        <taxon>Alphaproteobacteria</taxon>
        <taxon>Rhodobacterales</taxon>
        <taxon>Roseobacteraceae</taxon>
        <taxon>Salipiger</taxon>
    </lineage>
</organism>
<feature type="binding site" evidence="3">
    <location>
        <position position="68"/>
    </location>
    <ligand>
        <name>Mg(2+)</name>
        <dbReference type="ChEBI" id="CHEBI:18420"/>
        <label>1</label>
    </ligand>
</feature>
<dbReference type="Pfam" id="PF03747">
    <property type="entry name" value="ADP_ribosyl_GH"/>
    <property type="match status" value="1"/>
</dbReference>
<evidence type="ECO:0000256" key="1">
    <source>
        <dbReference type="ARBA" id="ARBA00010702"/>
    </source>
</evidence>
<dbReference type="PANTHER" id="PTHR16222:SF24">
    <property type="entry name" value="ADP-RIBOSYLHYDROLASE ARH3"/>
    <property type="match status" value="1"/>
</dbReference>
<protein>
    <submittedName>
        <fullName evidence="4">ADP-ribosylglycohydrolase</fullName>
    </submittedName>
</protein>
<evidence type="ECO:0000313" key="5">
    <source>
        <dbReference type="Proteomes" id="UP000617145"/>
    </source>
</evidence>
<evidence type="ECO:0000256" key="2">
    <source>
        <dbReference type="ARBA" id="ARBA00022801"/>
    </source>
</evidence>
<dbReference type="Proteomes" id="UP000617145">
    <property type="component" value="Unassembled WGS sequence"/>
</dbReference>
<feature type="binding site" evidence="3">
    <location>
        <position position="67"/>
    </location>
    <ligand>
        <name>Mg(2+)</name>
        <dbReference type="ChEBI" id="CHEBI:18420"/>
        <label>1</label>
    </ligand>
</feature>
<comment type="similarity">
    <text evidence="1">Belongs to the ADP-ribosylglycohydrolase family.</text>
</comment>
<comment type="caution">
    <text evidence="4">The sequence shown here is derived from an EMBL/GenBank/DDBJ whole genome shotgun (WGS) entry which is preliminary data.</text>
</comment>
<feature type="binding site" evidence="3">
    <location>
        <position position="285"/>
    </location>
    <ligand>
        <name>Mg(2+)</name>
        <dbReference type="ChEBI" id="CHEBI:18420"/>
        <label>1</label>
    </ligand>
</feature>
<name>A0A8J2ZKN7_9RHOB</name>
<dbReference type="InterPro" id="IPR005502">
    <property type="entry name" value="Ribosyl_crysJ1"/>
</dbReference>
<feature type="binding site" evidence="3">
    <location>
        <position position="284"/>
    </location>
    <ligand>
        <name>Mg(2+)</name>
        <dbReference type="ChEBI" id="CHEBI:18420"/>
        <label>1</label>
    </ligand>
</feature>
<dbReference type="SUPFAM" id="SSF101478">
    <property type="entry name" value="ADP-ribosylglycohydrolase"/>
    <property type="match status" value="1"/>
</dbReference>
<dbReference type="InterPro" id="IPR050792">
    <property type="entry name" value="ADP-ribosylglycohydrolase"/>
</dbReference>